<dbReference type="SMART" id="SM00342">
    <property type="entry name" value="HTH_ARAC"/>
    <property type="match status" value="1"/>
</dbReference>
<accession>A0ABS8XKK6</accession>
<dbReference type="Pfam" id="PF12833">
    <property type="entry name" value="HTH_18"/>
    <property type="match status" value="1"/>
</dbReference>
<dbReference type="PROSITE" id="PS51257">
    <property type="entry name" value="PROKAR_LIPOPROTEIN"/>
    <property type="match status" value="1"/>
</dbReference>
<name>A0ABS8XKK6_9BURK</name>
<protein>
    <submittedName>
        <fullName evidence="2">Helix-turn-helix domain-containing protein</fullName>
    </submittedName>
</protein>
<feature type="domain" description="HTH araC/xylS-type" evidence="1">
    <location>
        <begin position="179"/>
        <end position="268"/>
    </location>
</feature>
<organism evidence="2 3">
    <name type="scientific">Pelomonas caseinilytica</name>
    <dbReference type="NCBI Taxonomy" id="2906763"/>
    <lineage>
        <taxon>Bacteria</taxon>
        <taxon>Pseudomonadati</taxon>
        <taxon>Pseudomonadota</taxon>
        <taxon>Betaproteobacteria</taxon>
        <taxon>Burkholderiales</taxon>
        <taxon>Sphaerotilaceae</taxon>
        <taxon>Roseateles</taxon>
    </lineage>
</organism>
<comment type="caution">
    <text evidence="2">The sequence shown here is derived from an EMBL/GenBank/DDBJ whole genome shotgun (WGS) entry which is preliminary data.</text>
</comment>
<dbReference type="Proteomes" id="UP001201463">
    <property type="component" value="Unassembled WGS sequence"/>
</dbReference>
<dbReference type="PROSITE" id="PS01124">
    <property type="entry name" value="HTH_ARAC_FAMILY_2"/>
    <property type="match status" value="1"/>
</dbReference>
<gene>
    <name evidence="2" type="ORF">LXT12_20155</name>
</gene>
<keyword evidence="3" id="KW-1185">Reference proteome</keyword>
<dbReference type="RefSeq" id="WP_233394088.1">
    <property type="nucleotide sequence ID" value="NZ_JAJTWT010000009.1"/>
</dbReference>
<sequence length="283" mass="31317">MLDDPRTALWLPPLALAGCVRAAMLRDTRGRGLDAAQRENYFPATPLVSLVWWHEGGSEWLATPGFSVPPAVQLQAPIVVGGPFTLPSHTRNPGDIHAFKLLLLADAFVALTGVAVDRLVNRTVDARELLPPDWLDWAQAMAAVPDDAARLALLEAFLLPRWQALGDQRPGQRYAAWTEALALRAATSAAGRSLRQLERRIKAWAGLPMRELRAVSRAERAFYAVAAAEGGPVNWADIAAESDYADQPHLCRETRRLTGFSPGELRRRIAAEESFWAYRLWRD</sequence>
<proteinExistence type="predicted"/>
<dbReference type="InterPro" id="IPR018060">
    <property type="entry name" value="HTH_AraC"/>
</dbReference>
<evidence type="ECO:0000313" key="2">
    <source>
        <dbReference type="EMBL" id="MCE4539568.1"/>
    </source>
</evidence>
<dbReference type="EMBL" id="JAJTWT010000009">
    <property type="protein sequence ID" value="MCE4539568.1"/>
    <property type="molecule type" value="Genomic_DNA"/>
</dbReference>
<dbReference type="Gene3D" id="1.10.10.60">
    <property type="entry name" value="Homeodomain-like"/>
    <property type="match status" value="1"/>
</dbReference>
<evidence type="ECO:0000259" key="1">
    <source>
        <dbReference type="PROSITE" id="PS01124"/>
    </source>
</evidence>
<evidence type="ECO:0000313" key="3">
    <source>
        <dbReference type="Proteomes" id="UP001201463"/>
    </source>
</evidence>
<reference evidence="2 3" key="1">
    <citation type="submission" date="2021-12" db="EMBL/GenBank/DDBJ databases">
        <title>Genome seq of p7.</title>
        <authorList>
            <person name="Seo T."/>
        </authorList>
    </citation>
    <scope>NUCLEOTIDE SEQUENCE [LARGE SCALE GENOMIC DNA]</scope>
    <source>
        <strain evidence="2 3">P7</strain>
    </source>
</reference>